<dbReference type="Pfam" id="PF01557">
    <property type="entry name" value="FAA_hydrolase"/>
    <property type="match status" value="1"/>
</dbReference>
<organism evidence="4 5">
    <name type="scientific">Microbacterium pseudoresistens</name>
    <dbReference type="NCBI Taxonomy" id="640634"/>
    <lineage>
        <taxon>Bacteria</taxon>
        <taxon>Bacillati</taxon>
        <taxon>Actinomycetota</taxon>
        <taxon>Actinomycetes</taxon>
        <taxon>Micrococcales</taxon>
        <taxon>Microbacteriaceae</taxon>
        <taxon>Microbacterium</taxon>
    </lineage>
</organism>
<name>A0A7Y9EU61_9MICO</name>
<evidence type="ECO:0000313" key="5">
    <source>
        <dbReference type="Proteomes" id="UP000552045"/>
    </source>
</evidence>
<dbReference type="SUPFAM" id="SSF56529">
    <property type="entry name" value="FAH"/>
    <property type="match status" value="1"/>
</dbReference>
<dbReference type="FunFam" id="3.90.850.10:FF:000002">
    <property type="entry name" value="2-hydroxyhepta-2,4-diene-1,7-dioate isomerase"/>
    <property type="match status" value="1"/>
</dbReference>
<proteinExistence type="inferred from homology"/>
<reference evidence="4 5" key="1">
    <citation type="submission" date="2020-07" db="EMBL/GenBank/DDBJ databases">
        <title>Sequencing the genomes of 1000 actinobacteria strains.</title>
        <authorList>
            <person name="Klenk H.-P."/>
        </authorList>
    </citation>
    <scope>NUCLEOTIDE SEQUENCE [LARGE SCALE GENOMIC DNA]</scope>
    <source>
        <strain evidence="4 5">DSM 22185</strain>
    </source>
</reference>
<dbReference type="AlphaFoldDB" id="A0A7Y9EU61"/>
<dbReference type="Gene3D" id="3.90.850.10">
    <property type="entry name" value="Fumarylacetoacetase-like, C-terminal domain"/>
    <property type="match status" value="1"/>
</dbReference>
<evidence type="ECO:0000256" key="2">
    <source>
        <dbReference type="ARBA" id="ARBA00022723"/>
    </source>
</evidence>
<sequence>MRIANVDGRATLVLEAGAGADVFTASAGQFGPDPHGIFEQWAEFRTWANNVNAKVDVRFDAEQLGAPVPSPRQIFAIGLNYDAHANESGFATPEQLPPVFTKFQSSLSGPQTTVMLPEGGNTDWEVELVAVIGQTAQDVPVDRAWEYIAGLTVGQDISERIVQLRPPAPQFGLGKSFAGFAPTGPWVVTPDEFANPDDLELGCEIDGEVVQQGRTSALIFSVPELLSELSRIVTLYPGDLIFTGTPAGVGMGREPQRFLQDGEHLRSWVEGIGELRQTFVSPSALRMQH</sequence>
<feature type="domain" description="Fumarylacetoacetase-like C-terminal" evidence="3">
    <location>
        <begin position="74"/>
        <end position="279"/>
    </location>
</feature>
<keyword evidence="2" id="KW-0479">Metal-binding</keyword>
<comment type="similarity">
    <text evidence="1">Belongs to the FAH family.</text>
</comment>
<evidence type="ECO:0000256" key="1">
    <source>
        <dbReference type="ARBA" id="ARBA00010211"/>
    </source>
</evidence>
<evidence type="ECO:0000313" key="4">
    <source>
        <dbReference type="EMBL" id="NYD53869.1"/>
    </source>
</evidence>
<dbReference type="GO" id="GO:0016853">
    <property type="term" value="F:isomerase activity"/>
    <property type="evidence" value="ECO:0007669"/>
    <property type="project" value="UniProtKB-ARBA"/>
</dbReference>
<keyword evidence="5" id="KW-1185">Reference proteome</keyword>
<dbReference type="PANTHER" id="PTHR42796">
    <property type="entry name" value="FUMARYLACETOACETATE HYDROLASE DOMAIN-CONTAINING PROTEIN 2A-RELATED"/>
    <property type="match status" value="1"/>
</dbReference>
<protein>
    <submittedName>
        <fullName evidence="4">2-keto-4-pentenoate hydratase/2-oxohepta-3-ene-1,7-dioic acid hydratase in catechol pathway</fullName>
    </submittedName>
</protein>
<dbReference type="EMBL" id="JACCBH010000001">
    <property type="protein sequence ID" value="NYD53869.1"/>
    <property type="molecule type" value="Genomic_DNA"/>
</dbReference>
<dbReference type="GO" id="GO:0046872">
    <property type="term" value="F:metal ion binding"/>
    <property type="evidence" value="ECO:0007669"/>
    <property type="project" value="UniProtKB-KW"/>
</dbReference>
<dbReference type="InterPro" id="IPR051121">
    <property type="entry name" value="FAH"/>
</dbReference>
<dbReference type="InterPro" id="IPR036663">
    <property type="entry name" value="Fumarylacetoacetase_C_sf"/>
</dbReference>
<dbReference type="Proteomes" id="UP000552045">
    <property type="component" value="Unassembled WGS sequence"/>
</dbReference>
<gene>
    <name evidence="4" type="ORF">BKA02_000924</name>
</gene>
<dbReference type="GO" id="GO:0019752">
    <property type="term" value="P:carboxylic acid metabolic process"/>
    <property type="evidence" value="ECO:0007669"/>
    <property type="project" value="UniProtKB-ARBA"/>
</dbReference>
<accession>A0A7Y9EU61</accession>
<dbReference type="PANTHER" id="PTHR42796:SF4">
    <property type="entry name" value="FUMARYLACETOACETATE HYDROLASE DOMAIN-CONTAINING PROTEIN 2A"/>
    <property type="match status" value="1"/>
</dbReference>
<evidence type="ECO:0000259" key="3">
    <source>
        <dbReference type="Pfam" id="PF01557"/>
    </source>
</evidence>
<comment type="caution">
    <text evidence="4">The sequence shown here is derived from an EMBL/GenBank/DDBJ whole genome shotgun (WGS) entry which is preliminary data.</text>
</comment>
<dbReference type="InterPro" id="IPR011234">
    <property type="entry name" value="Fumarylacetoacetase-like_C"/>
</dbReference>
<dbReference type="RefSeq" id="WP_179431748.1">
    <property type="nucleotide sequence ID" value="NZ_BAABLC010000001.1"/>
</dbReference>